<proteinExistence type="predicted"/>
<name>A0AAW1XMJ7_RUBAR</name>
<dbReference type="Proteomes" id="UP001457282">
    <property type="component" value="Unassembled WGS sequence"/>
</dbReference>
<organism evidence="1 2">
    <name type="scientific">Rubus argutus</name>
    <name type="common">Southern blackberry</name>
    <dbReference type="NCBI Taxonomy" id="59490"/>
    <lineage>
        <taxon>Eukaryota</taxon>
        <taxon>Viridiplantae</taxon>
        <taxon>Streptophyta</taxon>
        <taxon>Embryophyta</taxon>
        <taxon>Tracheophyta</taxon>
        <taxon>Spermatophyta</taxon>
        <taxon>Magnoliopsida</taxon>
        <taxon>eudicotyledons</taxon>
        <taxon>Gunneridae</taxon>
        <taxon>Pentapetalae</taxon>
        <taxon>rosids</taxon>
        <taxon>fabids</taxon>
        <taxon>Rosales</taxon>
        <taxon>Rosaceae</taxon>
        <taxon>Rosoideae</taxon>
        <taxon>Rosoideae incertae sedis</taxon>
        <taxon>Rubus</taxon>
    </lineage>
</organism>
<evidence type="ECO:0000313" key="1">
    <source>
        <dbReference type="EMBL" id="KAK9938007.1"/>
    </source>
</evidence>
<gene>
    <name evidence="1" type="ORF">M0R45_014770</name>
</gene>
<keyword evidence="2" id="KW-1185">Reference proteome</keyword>
<protein>
    <submittedName>
        <fullName evidence="1">Uncharacterized protein</fullName>
    </submittedName>
</protein>
<dbReference type="EMBL" id="JBEDUW010000003">
    <property type="protein sequence ID" value="KAK9938007.1"/>
    <property type="molecule type" value="Genomic_DNA"/>
</dbReference>
<evidence type="ECO:0000313" key="2">
    <source>
        <dbReference type="Proteomes" id="UP001457282"/>
    </source>
</evidence>
<sequence length="148" mass="16501">MGFKGVGGARAQLLQKTKNTTAKTTCKSSNSKPKPVFSCCNHPLDSFITAESRDDIAEPYFTDAAVILRAQFNFTVPHTKPYRRCFVHHLTGFSLGTHHLRRRRFLTYQLGSALSQHPRASSTSRKFVVQILKKKTKLISGHTILVGG</sequence>
<reference evidence="1 2" key="1">
    <citation type="journal article" date="2023" name="G3 (Bethesda)">
        <title>A chromosome-length genome assembly and annotation of blackberry (Rubus argutus, cv. 'Hillquist').</title>
        <authorList>
            <person name="Bruna T."/>
            <person name="Aryal R."/>
            <person name="Dudchenko O."/>
            <person name="Sargent D.J."/>
            <person name="Mead D."/>
            <person name="Buti M."/>
            <person name="Cavallini A."/>
            <person name="Hytonen T."/>
            <person name="Andres J."/>
            <person name="Pham M."/>
            <person name="Weisz D."/>
            <person name="Mascagni F."/>
            <person name="Usai G."/>
            <person name="Natali L."/>
            <person name="Bassil N."/>
            <person name="Fernandez G.E."/>
            <person name="Lomsadze A."/>
            <person name="Armour M."/>
            <person name="Olukolu B."/>
            <person name="Poorten T."/>
            <person name="Britton C."/>
            <person name="Davik J."/>
            <person name="Ashrafi H."/>
            <person name="Aiden E.L."/>
            <person name="Borodovsky M."/>
            <person name="Worthington M."/>
        </authorList>
    </citation>
    <scope>NUCLEOTIDE SEQUENCE [LARGE SCALE GENOMIC DNA]</scope>
    <source>
        <strain evidence="1">PI 553951</strain>
    </source>
</reference>
<accession>A0AAW1XMJ7</accession>
<comment type="caution">
    <text evidence="1">The sequence shown here is derived from an EMBL/GenBank/DDBJ whole genome shotgun (WGS) entry which is preliminary data.</text>
</comment>
<dbReference type="AlphaFoldDB" id="A0AAW1XMJ7"/>